<dbReference type="EMBL" id="KU980965">
    <property type="protein sequence ID" value="ANS71200.1"/>
    <property type="molecule type" value="Genomic_DNA"/>
</dbReference>
<sequence length="435" mass="49583">MTALSDLTSLKELLRLRNCLHLADAETIDRYNTIVDWAMQTYWFVDVTKLSTPCTSLDSYYTKAVSPIYLNEGTYTFSRVHFGNTFIFSKSSMLELETGIAPNIDDDFKEKCLNVLKLDPCCVLKFSMLCESWILEDAISTIHEPELIFNAAKENNLLVTPILRVKVLKKTLFEELDFKAVYLALSNIAKKDNDLSIHKAESICCSNDNDKSWRKIIDFNKTQYIKVTAFSKIKIGDNLYMPILKTNSGNRIMPKDVNHLVASRVKVGSFVSIKKTPEGLMLSNTVYDQSETRGNALRRILQTFGSNIFVNGKYLSRASTVDTKLLCEKLKLPICHTKEDLINSIKNNKKVSKQLFDKSPMEMTRLCLSYPEKELIELVNNINFETSDGIITRYSLEDTTCLENPTIETLYCNFAQFVTVFNIFATVYNLNSDAD</sequence>
<dbReference type="GeneID" id="28340443"/>
<keyword evidence="3" id="KW-1185">Reference proteome</keyword>
<dbReference type="OrthoDB" id="6877at10239"/>
<dbReference type="GO" id="GO:0006260">
    <property type="term" value="P:DNA replication"/>
    <property type="evidence" value="ECO:0007669"/>
    <property type="project" value="UniProtKB-KW"/>
</dbReference>
<dbReference type="Proteomes" id="UP000203626">
    <property type="component" value="Segment"/>
</dbReference>
<evidence type="ECO:0000256" key="1">
    <source>
        <dbReference type="ARBA" id="ARBA00022705"/>
    </source>
</evidence>
<evidence type="ECO:0000313" key="2">
    <source>
        <dbReference type="EMBL" id="ANS71200.1"/>
    </source>
</evidence>
<name>A0A1B1MRN6_9POXV</name>
<dbReference type="Gene3D" id="6.10.140.1880">
    <property type="match status" value="1"/>
</dbReference>
<dbReference type="InterPro" id="IPR010267">
    <property type="entry name" value="Chordopox_A20R"/>
</dbReference>
<proteinExistence type="predicted"/>
<keyword evidence="1" id="KW-0235">DNA replication</keyword>
<dbReference type="KEGG" id="vg:28340443"/>
<protein>
    <submittedName>
        <fullName evidence="2">DNA polymerase processivity factor</fullName>
    </submittedName>
</protein>
<evidence type="ECO:0000313" key="3">
    <source>
        <dbReference type="Proteomes" id="UP000203626"/>
    </source>
</evidence>
<dbReference type="RefSeq" id="YP_009268831.1">
    <property type="nucleotide sequence ID" value="NC_030656.1"/>
</dbReference>
<reference evidence="2 3" key="1">
    <citation type="journal article" date="2016" name="J. Gen. Virol.">
        <title>Genomic characterization of a novel poxvirus from a flying fox: evidence for a new genus?</title>
        <authorList>
            <person name="O'Dea M.A."/>
            <person name="Tu S.L."/>
            <person name="Pang S."/>
            <person name="De Ridder T."/>
            <person name="Jackson B."/>
            <person name="Upton C."/>
        </authorList>
    </citation>
    <scope>NUCLEOTIDE SEQUENCE [LARGE SCALE GENOMIC DNA]</scope>
    <source>
        <strain evidence="2 3">Australia</strain>
    </source>
</reference>
<gene>
    <name evidence="2" type="ORF">PTPV-Aus-116</name>
</gene>
<dbReference type="Pfam" id="PF05941">
    <property type="entry name" value="Chordopox_A20R"/>
    <property type="match status" value="1"/>
</dbReference>
<organism evidence="2 3">
    <name type="scientific">Pteropox virus</name>
    <dbReference type="NCBI Taxonomy" id="1873698"/>
    <lineage>
        <taxon>Viruses</taxon>
        <taxon>Varidnaviria</taxon>
        <taxon>Bamfordvirae</taxon>
        <taxon>Nucleocytoviricota</taxon>
        <taxon>Pokkesviricetes</taxon>
        <taxon>Chitovirales</taxon>
        <taxon>Poxviridae</taxon>
        <taxon>Chordopoxvirinae</taxon>
        <taxon>Pteropopoxvirus</taxon>
        <taxon>Pteropopoxvirus pteropox</taxon>
    </lineage>
</organism>
<accession>A0A1B1MRN6</accession>